<feature type="region of interest" description="Disordered" evidence="1">
    <location>
        <begin position="17"/>
        <end position="101"/>
    </location>
</feature>
<proteinExistence type="predicted"/>
<dbReference type="EMBL" id="JAYWIO010000004">
    <property type="protein sequence ID" value="KAK7267075.1"/>
    <property type="molecule type" value="Genomic_DNA"/>
</dbReference>
<gene>
    <name evidence="2" type="ORF">RIF29_19739</name>
</gene>
<dbReference type="AlphaFoldDB" id="A0AAN9F4A7"/>
<protein>
    <submittedName>
        <fullName evidence="2">Uncharacterized protein</fullName>
    </submittedName>
</protein>
<name>A0AAN9F4A7_CROPI</name>
<reference evidence="2 3" key="1">
    <citation type="submission" date="2024-01" db="EMBL/GenBank/DDBJ databases">
        <title>The genomes of 5 underutilized Papilionoideae crops provide insights into root nodulation and disease resistanc.</title>
        <authorList>
            <person name="Yuan L."/>
        </authorList>
    </citation>
    <scope>NUCLEOTIDE SEQUENCE [LARGE SCALE GENOMIC DNA]</scope>
    <source>
        <strain evidence="2">ZHUSHIDOU_FW_LH</strain>
        <tissue evidence="2">Leaf</tissue>
    </source>
</reference>
<keyword evidence="3" id="KW-1185">Reference proteome</keyword>
<evidence type="ECO:0000313" key="3">
    <source>
        <dbReference type="Proteomes" id="UP001372338"/>
    </source>
</evidence>
<evidence type="ECO:0000313" key="2">
    <source>
        <dbReference type="EMBL" id="KAK7267075.1"/>
    </source>
</evidence>
<feature type="compositionally biased region" description="Basic residues" evidence="1">
    <location>
        <begin position="18"/>
        <end position="32"/>
    </location>
</feature>
<comment type="caution">
    <text evidence="2">The sequence shown here is derived from an EMBL/GenBank/DDBJ whole genome shotgun (WGS) entry which is preliminary data.</text>
</comment>
<dbReference type="Proteomes" id="UP001372338">
    <property type="component" value="Unassembled WGS sequence"/>
</dbReference>
<organism evidence="2 3">
    <name type="scientific">Crotalaria pallida</name>
    <name type="common">Smooth rattlebox</name>
    <name type="synonym">Crotalaria striata</name>
    <dbReference type="NCBI Taxonomy" id="3830"/>
    <lineage>
        <taxon>Eukaryota</taxon>
        <taxon>Viridiplantae</taxon>
        <taxon>Streptophyta</taxon>
        <taxon>Embryophyta</taxon>
        <taxon>Tracheophyta</taxon>
        <taxon>Spermatophyta</taxon>
        <taxon>Magnoliopsida</taxon>
        <taxon>eudicotyledons</taxon>
        <taxon>Gunneridae</taxon>
        <taxon>Pentapetalae</taxon>
        <taxon>rosids</taxon>
        <taxon>fabids</taxon>
        <taxon>Fabales</taxon>
        <taxon>Fabaceae</taxon>
        <taxon>Papilionoideae</taxon>
        <taxon>50 kb inversion clade</taxon>
        <taxon>genistoids sensu lato</taxon>
        <taxon>core genistoids</taxon>
        <taxon>Crotalarieae</taxon>
        <taxon>Crotalaria</taxon>
    </lineage>
</organism>
<accession>A0AAN9F4A7</accession>
<evidence type="ECO:0000256" key="1">
    <source>
        <dbReference type="SAM" id="MobiDB-lite"/>
    </source>
</evidence>
<sequence length="101" mass="11498">MTFITCKVDLQSLDHQRLDRRRRNGGGRRNLRSKLGSEEEGAQSLDMWRTRPGSEEEGVQSLDRRRMNGSEEEEAWIVEGGGTDRIGGSLVQNGGRRRRRG</sequence>